<sequence length="1094" mass="113945">MRGTPLSPCAPRVSLSWFPVAKGGWYRRLSLIGTLCVIFLFCFGVLISAVKSFVGSLFLSAGICLVLLLFLLYYLTLALTLPGSNRLFQWYMQQQLAADAAEELLQRLRTLELFLLHLLAAPVRSLSEEQKEAAILSAPPSCLHHSLCNNSNNSSNNGNSSSSSFSRPFPLLNTVEEVQQGALFALGDAAIKDTIADCYFMLSTHLRAFQALHLKADTLLRQERGAAASVTDTGRAAAAAAATATAAAATAAAATATAGNKELPGWHQQQLARCTLSWVEEALAFSCASLLSHLLNVSITPATAAPSSSPAAAAGAGAAGKGERYLLGAVLGLPSPAAGVGNEAASGNSSSSTSSSLLGSKKQEERLPLAGLQLATSADVFACAAALQQLHAVALLLLPFQGSHAQQQQQQRHEGPHLRMKVSFVLRLALLLFRYLVSPPLASMPLLQQQAVHMGGMHADAAGVEVWLPVQQQTRRAHLAAAVKKTFAGAKTFAARCLRLCPSCSGCSSSSRIFALQQQHFALLQHPAAGSPPAPQHAGVAATLPVGAACARRSTTAAAAAAAAAALLRLLQHLLKLFRPPPPKTVYIQCMFIPASGTHWLLPSSCCCSAEAATAASDLLPHDFSFPPSRCRHCLPVAANSQQLLQQQQQQQVLLGGGGRCAEKRELLTGGFLCHLAADVSRVQKAAFSLFMCLSRQQIAAAAASAAATASRLQPSSSTRGFARRLIVGSTPSQQQLQQHRVLMLQQQARRTLAAAALLKVGVALAAAAGEAAIQIVRQRAAGLRKCFQTQQSHRQQHRLHSSSRIGGEPTALVAAETPFRFVCGCQIPHCNACDGPGAAATAAAATGARAAAAAAAEAAADRSGIGGDIVLMFNPNAGAFEMSLAAQDPEIICYLNRGLSVILYNYRGSSSSDGSPSFPNILRDSFNLYLFAANLPGVRRIALHGRSIGGLPAAYVACLSQVQQQQQQVQFGAAAAAAAAATAPVGCSYPSMFPHEMSRSSSGISSSRTTACSTTRSNSSSSGSSSSILSAVAAESAVSAAATTAAAEEAAAECLERVSAAAAFIAANCSKIVVYTPHDEIISDEASLKTAMA</sequence>
<reference evidence="3" key="2">
    <citation type="submission" date="2013-10" db="EMBL/GenBank/DDBJ databases">
        <authorList>
            <person name="Aslett M."/>
        </authorList>
    </citation>
    <scope>NUCLEOTIDE SEQUENCE [LARGE SCALE GENOMIC DNA]</scope>
    <source>
        <strain evidence="3">Weybridge</strain>
    </source>
</reference>
<feature type="transmembrane region" description="Helical" evidence="2">
    <location>
        <begin position="29"/>
        <end position="50"/>
    </location>
</feature>
<protein>
    <submittedName>
        <fullName evidence="3">Uncharacterized protein</fullName>
    </submittedName>
</protein>
<keyword evidence="2" id="KW-1133">Transmembrane helix</keyword>
<keyword evidence="2" id="KW-0812">Transmembrane</keyword>
<accession>U6LZA3</accession>
<keyword evidence="2" id="KW-0472">Membrane</keyword>
<gene>
    <name evidence="3" type="ORF">EMWEY_00029250</name>
</gene>
<feature type="transmembrane region" description="Helical" evidence="2">
    <location>
        <begin position="56"/>
        <end position="81"/>
    </location>
</feature>
<dbReference type="AlphaFoldDB" id="U6LZA3"/>
<feature type="region of interest" description="Disordered" evidence="1">
    <location>
        <begin position="1001"/>
        <end position="1026"/>
    </location>
</feature>
<feature type="region of interest" description="Disordered" evidence="1">
    <location>
        <begin position="341"/>
        <end position="360"/>
    </location>
</feature>
<dbReference type="GeneID" id="25336911"/>
<evidence type="ECO:0000256" key="2">
    <source>
        <dbReference type="SAM" id="Phobius"/>
    </source>
</evidence>
<evidence type="ECO:0000256" key="1">
    <source>
        <dbReference type="SAM" id="MobiDB-lite"/>
    </source>
</evidence>
<evidence type="ECO:0000313" key="3">
    <source>
        <dbReference type="EMBL" id="CDJ57061.1"/>
    </source>
</evidence>
<evidence type="ECO:0000313" key="4">
    <source>
        <dbReference type="Proteomes" id="UP000030763"/>
    </source>
</evidence>
<reference evidence="3" key="1">
    <citation type="submission" date="2013-10" db="EMBL/GenBank/DDBJ databases">
        <title>Genomic analysis of the causative agents of coccidiosis in chickens.</title>
        <authorList>
            <person name="Reid A.J."/>
            <person name="Blake D."/>
            <person name="Billington K."/>
            <person name="Browne H."/>
            <person name="Dunn M."/>
            <person name="Hung S."/>
            <person name="Kawahara F."/>
            <person name="Miranda-Saavedra D."/>
            <person name="Mourier T."/>
            <person name="Nagra H."/>
            <person name="Otto T.D."/>
            <person name="Rawlings N."/>
            <person name="Sanchez A."/>
            <person name="Sanders M."/>
            <person name="Subramaniam C."/>
            <person name="Tay Y."/>
            <person name="Dear P."/>
            <person name="Doerig C."/>
            <person name="Gruber A."/>
            <person name="Parkinson J."/>
            <person name="Shirley M."/>
            <person name="Wan K.L."/>
            <person name="Berriman M."/>
            <person name="Tomley F."/>
            <person name="Pain A."/>
        </authorList>
    </citation>
    <scope>NUCLEOTIDE SEQUENCE [LARGE SCALE GENOMIC DNA]</scope>
    <source>
        <strain evidence="3">Weybridge</strain>
    </source>
</reference>
<keyword evidence="4" id="KW-1185">Reference proteome</keyword>
<dbReference type="SUPFAM" id="SSF53474">
    <property type="entry name" value="alpha/beta-Hydrolases"/>
    <property type="match status" value="1"/>
</dbReference>
<proteinExistence type="predicted"/>
<name>U6LZA3_EIMMA</name>
<dbReference type="Gene3D" id="3.40.50.1820">
    <property type="entry name" value="alpha/beta hydrolase"/>
    <property type="match status" value="1"/>
</dbReference>
<feature type="non-terminal residue" evidence="3">
    <location>
        <position position="1094"/>
    </location>
</feature>
<organism evidence="3 4">
    <name type="scientific">Eimeria maxima</name>
    <name type="common">Coccidian parasite</name>
    <dbReference type="NCBI Taxonomy" id="5804"/>
    <lineage>
        <taxon>Eukaryota</taxon>
        <taxon>Sar</taxon>
        <taxon>Alveolata</taxon>
        <taxon>Apicomplexa</taxon>
        <taxon>Conoidasida</taxon>
        <taxon>Coccidia</taxon>
        <taxon>Eucoccidiorida</taxon>
        <taxon>Eimeriorina</taxon>
        <taxon>Eimeriidae</taxon>
        <taxon>Eimeria</taxon>
    </lineage>
</organism>
<dbReference type="RefSeq" id="XP_013333711.1">
    <property type="nucleotide sequence ID" value="XM_013478257.1"/>
</dbReference>
<dbReference type="EMBL" id="HG719209">
    <property type="protein sequence ID" value="CDJ57061.1"/>
    <property type="molecule type" value="Genomic_DNA"/>
</dbReference>
<dbReference type="OrthoDB" id="349134at2759"/>
<dbReference type="Proteomes" id="UP000030763">
    <property type="component" value="Unassembled WGS sequence"/>
</dbReference>
<dbReference type="InterPro" id="IPR029058">
    <property type="entry name" value="AB_hydrolase_fold"/>
</dbReference>
<dbReference type="VEuPathDB" id="ToxoDB:EMWEY_00029250"/>